<dbReference type="AlphaFoldDB" id="G0S941"/>
<dbReference type="EMBL" id="GL988043">
    <property type="protein sequence ID" value="EGS19952.1"/>
    <property type="molecule type" value="Genomic_DNA"/>
</dbReference>
<feature type="region of interest" description="Disordered" evidence="1">
    <location>
        <begin position="55"/>
        <end position="88"/>
    </location>
</feature>
<proteinExistence type="predicted"/>
<evidence type="ECO:0000256" key="1">
    <source>
        <dbReference type="SAM" id="MobiDB-lite"/>
    </source>
</evidence>
<reference evidence="2 3" key="1">
    <citation type="journal article" date="2011" name="Cell">
        <title>Insight into structure and assembly of the nuclear pore complex by utilizing the genome of a eukaryotic thermophile.</title>
        <authorList>
            <person name="Amlacher S."/>
            <person name="Sarges P."/>
            <person name="Flemming D."/>
            <person name="van Noort V."/>
            <person name="Kunze R."/>
            <person name="Devos D.P."/>
            <person name="Arumugam M."/>
            <person name="Bork P."/>
            <person name="Hurt E."/>
        </authorList>
    </citation>
    <scope>NUCLEOTIDE SEQUENCE [LARGE SCALE GENOMIC DNA]</scope>
    <source>
        <strain evidence="3">DSM 1495 / CBS 144.50 / IMI 039719</strain>
    </source>
</reference>
<evidence type="ECO:0000313" key="2">
    <source>
        <dbReference type="EMBL" id="EGS19952.1"/>
    </source>
</evidence>
<organism evidence="3">
    <name type="scientific">Chaetomium thermophilum (strain DSM 1495 / CBS 144.50 / IMI 039719)</name>
    <name type="common">Thermochaetoides thermophila</name>
    <dbReference type="NCBI Taxonomy" id="759272"/>
    <lineage>
        <taxon>Eukaryota</taxon>
        <taxon>Fungi</taxon>
        <taxon>Dikarya</taxon>
        <taxon>Ascomycota</taxon>
        <taxon>Pezizomycotina</taxon>
        <taxon>Sordariomycetes</taxon>
        <taxon>Sordariomycetidae</taxon>
        <taxon>Sordariales</taxon>
        <taxon>Chaetomiaceae</taxon>
        <taxon>Thermochaetoides</taxon>
    </lineage>
</organism>
<dbReference type="GeneID" id="18258483"/>
<dbReference type="Proteomes" id="UP000008066">
    <property type="component" value="Unassembled WGS sequence"/>
</dbReference>
<sequence length="88" mass="9882">MADTVAKKAVPDREEGGQSPKPERSWGCQMHDLMGKGKFHDNIDCQELEKHNKEAIEHLASNPKGAMDDELTRKYPEHPRPGRAGSLF</sequence>
<feature type="compositionally biased region" description="Basic and acidic residues" evidence="1">
    <location>
        <begin position="66"/>
        <end position="80"/>
    </location>
</feature>
<feature type="compositionally biased region" description="Basic and acidic residues" evidence="1">
    <location>
        <begin position="1"/>
        <end position="24"/>
    </location>
</feature>
<dbReference type="KEGG" id="cthr:CTHT_0044450"/>
<dbReference type="RefSeq" id="XP_006694837.1">
    <property type="nucleotide sequence ID" value="XM_006694774.1"/>
</dbReference>
<protein>
    <submittedName>
        <fullName evidence="2">Uncharacterized protein</fullName>
    </submittedName>
</protein>
<accession>G0S941</accession>
<name>G0S941_CHATD</name>
<gene>
    <name evidence="2" type="ORF">CTHT_0044450</name>
</gene>
<dbReference type="OrthoDB" id="5375886at2759"/>
<keyword evidence="3" id="KW-1185">Reference proteome</keyword>
<feature type="region of interest" description="Disordered" evidence="1">
    <location>
        <begin position="1"/>
        <end position="29"/>
    </location>
</feature>
<dbReference type="HOGENOM" id="CLU_182434_0_0_1"/>
<evidence type="ECO:0000313" key="3">
    <source>
        <dbReference type="Proteomes" id="UP000008066"/>
    </source>
</evidence>